<evidence type="ECO:0000256" key="8">
    <source>
        <dbReference type="ARBA" id="ARBA00022982"/>
    </source>
</evidence>
<keyword evidence="11 12" id="KW-0472">Membrane</keyword>
<evidence type="ECO:0000256" key="5">
    <source>
        <dbReference type="ARBA" id="ARBA00022617"/>
    </source>
</evidence>
<dbReference type="InterPro" id="IPR003317">
    <property type="entry name" value="Cyt-d_oxidase_su2"/>
</dbReference>
<keyword evidence="8" id="KW-0249">Electron transport</keyword>
<evidence type="ECO:0000256" key="3">
    <source>
        <dbReference type="ARBA" id="ARBA00022448"/>
    </source>
</evidence>
<keyword evidence="4" id="KW-1003">Cell membrane</keyword>
<evidence type="ECO:0000256" key="9">
    <source>
        <dbReference type="ARBA" id="ARBA00022989"/>
    </source>
</evidence>
<evidence type="ECO:0000256" key="10">
    <source>
        <dbReference type="ARBA" id="ARBA00023004"/>
    </source>
</evidence>
<evidence type="ECO:0000313" key="14">
    <source>
        <dbReference type="Proteomes" id="UP000318709"/>
    </source>
</evidence>
<dbReference type="GO" id="GO:0009055">
    <property type="term" value="F:electron transfer activity"/>
    <property type="evidence" value="ECO:0007669"/>
    <property type="project" value="TreeGrafter"/>
</dbReference>
<evidence type="ECO:0000256" key="6">
    <source>
        <dbReference type="ARBA" id="ARBA00022692"/>
    </source>
</evidence>
<keyword evidence="7" id="KW-0479">Metal-binding</keyword>
<feature type="transmembrane region" description="Helical" evidence="12">
    <location>
        <begin position="169"/>
        <end position="192"/>
    </location>
</feature>
<evidence type="ECO:0000256" key="1">
    <source>
        <dbReference type="ARBA" id="ARBA00004651"/>
    </source>
</evidence>
<name>A0A4Y6U9V1_9PROT</name>
<evidence type="ECO:0000256" key="4">
    <source>
        <dbReference type="ARBA" id="ARBA00022475"/>
    </source>
</evidence>
<keyword evidence="6 12" id="KW-0812">Transmembrane</keyword>
<feature type="transmembrane region" description="Helical" evidence="12">
    <location>
        <begin position="85"/>
        <end position="106"/>
    </location>
</feature>
<keyword evidence="10" id="KW-0408">Iron</keyword>
<sequence>MTTYVILKLIWWVLLGVLMASIGLMVGMDMGVGILLNFIGRTGDERGTILRAIDPHWEGNQTWFILGGGAVFAAFPTLYGTSFSVFYVVMILLLFSMILRPLGFGYRDQVNSARWRTIWDWTLFISGFLPMFVFGAAFGNVMEGVGYHFTWTGQYVQDECFLSYLLNPFAILCGLISVALAIQGGAAILMVDTVDPIYARARKFGVPAGLIAAVLFVLGGFWVGHIKGFVATKVTPDMPANPLLHGQEAVMRMGALLEHFHANPILWAIPAVGILGMVLTSLFMMANKPGLGWWCGVLTWFGVIGTVGTAMFPFLMPSFTNPNQSLTLWNATGSEYGLIGMLIAAAITLPVVFAYTGWSFWVMRGKVQPVTGEDGSGNGSLSGGY</sequence>
<comment type="subcellular location">
    <subcellularLocation>
        <location evidence="1">Cell membrane</location>
        <topology evidence="1">Multi-pass membrane protein</topology>
    </subcellularLocation>
</comment>
<feature type="transmembrane region" description="Helical" evidence="12">
    <location>
        <begin position="204"/>
        <end position="223"/>
    </location>
</feature>
<evidence type="ECO:0000256" key="11">
    <source>
        <dbReference type="ARBA" id="ARBA00023136"/>
    </source>
</evidence>
<dbReference type="GO" id="GO:0016682">
    <property type="term" value="F:oxidoreductase activity, acting on diphenols and related substances as donors, oxygen as acceptor"/>
    <property type="evidence" value="ECO:0007669"/>
    <property type="project" value="TreeGrafter"/>
</dbReference>
<feature type="transmembrane region" description="Helical" evidence="12">
    <location>
        <begin position="336"/>
        <end position="358"/>
    </location>
</feature>
<gene>
    <name evidence="13" type="primary">cydB</name>
    <name evidence="13" type="ORF">E3E12_03050</name>
</gene>
<dbReference type="NCBIfam" id="TIGR00203">
    <property type="entry name" value="cydB"/>
    <property type="match status" value="1"/>
</dbReference>
<reference evidence="13 14" key="1">
    <citation type="submission" date="2019-03" db="EMBL/GenBank/DDBJ databases">
        <title>The complete genome sequence of Swingsia_sp. F3b2 LMG30590(T).</title>
        <authorList>
            <person name="Chua K.-O."/>
            <person name="Chan K.-G."/>
            <person name="See-Too W.-S."/>
        </authorList>
    </citation>
    <scope>NUCLEOTIDE SEQUENCE [LARGE SCALE GENOMIC DNA]</scope>
    <source>
        <strain evidence="13 14">F3b2</strain>
    </source>
</reference>
<comment type="similarity">
    <text evidence="2">Belongs to the cytochrome ubiquinol oxidase subunit 2 family.</text>
</comment>
<dbReference type="KEGG" id="swf:E3E12_03050"/>
<keyword evidence="5" id="KW-0349">Heme</keyword>
<dbReference type="Proteomes" id="UP000318709">
    <property type="component" value="Chromosome"/>
</dbReference>
<evidence type="ECO:0000313" key="13">
    <source>
        <dbReference type="EMBL" id="QDH13348.1"/>
    </source>
</evidence>
<dbReference type="PIRSF" id="PIRSF000267">
    <property type="entry name" value="Cyt_oxidse_sub2"/>
    <property type="match status" value="1"/>
</dbReference>
<dbReference type="PANTHER" id="PTHR43141:SF5">
    <property type="entry name" value="CYTOCHROME BD-I UBIQUINOL OXIDASE SUBUNIT 2"/>
    <property type="match status" value="1"/>
</dbReference>
<evidence type="ECO:0000256" key="7">
    <source>
        <dbReference type="ARBA" id="ARBA00022723"/>
    </source>
</evidence>
<evidence type="ECO:0000256" key="2">
    <source>
        <dbReference type="ARBA" id="ARBA00007543"/>
    </source>
</evidence>
<feature type="transmembrane region" description="Helical" evidence="12">
    <location>
        <begin position="118"/>
        <end position="138"/>
    </location>
</feature>
<evidence type="ECO:0000256" key="12">
    <source>
        <dbReference type="SAM" id="Phobius"/>
    </source>
</evidence>
<dbReference type="GO" id="GO:0005886">
    <property type="term" value="C:plasma membrane"/>
    <property type="evidence" value="ECO:0007669"/>
    <property type="project" value="UniProtKB-SubCell"/>
</dbReference>
<dbReference type="GO" id="GO:0019646">
    <property type="term" value="P:aerobic electron transport chain"/>
    <property type="evidence" value="ECO:0007669"/>
    <property type="project" value="TreeGrafter"/>
</dbReference>
<keyword evidence="14" id="KW-1185">Reference proteome</keyword>
<feature type="transmembrane region" description="Helical" evidence="12">
    <location>
        <begin position="12"/>
        <end position="39"/>
    </location>
</feature>
<keyword evidence="9 12" id="KW-1133">Transmembrane helix</keyword>
<feature type="transmembrane region" description="Helical" evidence="12">
    <location>
        <begin position="265"/>
        <end position="284"/>
    </location>
</feature>
<accession>A0A4Y6U9V1</accession>
<dbReference type="PANTHER" id="PTHR43141">
    <property type="entry name" value="CYTOCHROME BD2 SUBUNIT II"/>
    <property type="match status" value="1"/>
</dbReference>
<protein>
    <submittedName>
        <fullName evidence="13">Cytochrome d ubiquinol oxidase subunit II</fullName>
    </submittedName>
</protein>
<dbReference type="RefSeq" id="WP_141443009.1">
    <property type="nucleotide sequence ID" value="NZ_CP038231.1"/>
</dbReference>
<proteinExistence type="inferred from homology"/>
<dbReference type="GO" id="GO:0046872">
    <property type="term" value="F:metal ion binding"/>
    <property type="evidence" value="ECO:0007669"/>
    <property type="project" value="UniProtKB-KW"/>
</dbReference>
<dbReference type="Pfam" id="PF02322">
    <property type="entry name" value="Cyt_bd_oxida_II"/>
    <property type="match status" value="1"/>
</dbReference>
<keyword evidence="3" id="KW-0813">Transport</keyword>
<dbReference type="OrthoDB" id="9776710at2"/>
<dbReference type="EMBL" id="CP038231">
    <property type="protein sequence ID" value="QDH13348.1"/>
    <property type="molecule type" value="Genomic_DNA"/>
</dbReference>
<organism evidence="13 14">
    <name type="scientific">Formicincola oecophyllae</name>
    <dbReference type="NCBI Taxonomy" id="2558361"/>
    <lineage>
        <taxon>Bacteria</taxon>
        <taxon>Pseudomonadati</taxon>
        <taxon>Pseudomonadota</taxon>
        <taxon>Alphaproteobacteria</taxon>
        <taxon>Acetobacterales</taxon>
        <taxon>Acetobacteraceae</taxon>
        <taxon>Formicincola</taxon>
    </lineage>
</organism>
<dbReference type="AlphaFoldDB" id="A0A4Y6U9V1"/>
<feature type="transmembrane region" description="Helical" evidence="12">
    <location>
        <begin position="291"/>
        <end position="316"/>
    </location>
</feature>
<dbReference type="GO" id="GO:0070069">
    <property type="term" value="C:cytochrome complex"/>
    <property type="evidence" value="ECO:0007669"/>
    <property type="project" value="TreeGrafter"/>
</dbReference>